<keyword evidence="2" id="KW-1185">Reference proteome</keyword>
<reference evidence="2" key="1">
    <citation type="submission" date="2016-10" db="EMBL/GenBank/DDBJ databases">
        <authorList>
            <person name="Varghese N."/>
            <person name="Submissions S."/>
        </authorList>
    </citation>
    <scope>NUCLEOTIDE SEQUENCE [LARGE SCALE GENOMIC DNA]</scope>
    <source>
        <strain evidence="2">DSM 13327</strain>
    </source>
</reference>
<dbReference type="Proteomes" id="UP000199520">
    <property type="component" value="Unassembled WGS sequence"/>
</dbReference>
<dbReference type="EMBL" id="FOTS01000011">
    <property type="protein sequence ID" value="SFL63651.1"/>
    <property type="molecule type" value="Genomic_DNA"/>
</dbReference>
<organism evidence="1 2">
    <name type="scientific">Pelosinus propionicus DSM 13327</name>
    <dbReference type="NCBI Taxonomy" id="1123291"/>
    <lineage>
        <taxon>Bacteria</taxon>
        <taxon>Bacillati</taxon>
        <taxon>Bacillota</taxon>
        <taxon>Negativicutes</taxon>
        <taxon>Selenomonadales</taxon>
        <taxon>Sporomusaceae</taxon>
        <taxon>Pelosinus</taxon>
    </lineage>
</organism>
<protein>
    <submittedName>
        <fullName evidence="1">Tellurite resistance protein TerA</fullName>
    </submittedName>
</protein>
<dbReference type="CDD" id="cd06974">
    <property type="entry name" value="TerD_like"/>
    <property type="match status" value="1"/>
</dbReference>
<evidence type="ECO:0000313" key="1">
    <source>
        <dbReference type="EMBL" id="SFL63651.1"/>
    </source>
</evidence>
<dbReference type="OrthoDB" id="4123258at2"/>
<evidence type="ECO:0000313" key="2">
    <source>
        <dbReference type="Proteomes" id="UP000199520"/>
    </source>
</evidence>
<sequence>MSFFDKIDMTKKTKIPAAINLAKSGDSHAIDLTKKTGELHVNLQWDSTIEKKGMFSFLSKSTLDLDLGCMYRLKDGSQGVIQALGELFGSLSSAPYIALDKDDRTGQSTDGENLRFTNMEALDFVIVFAYIYEGAPNWESAKGVVTVKQHSGADIIIHLDNPDKGKIMCGLVKIENKNQQLVVTKLEKYFGGHKELDKAYGFGFNWTAGRK</sequence>
<name>A0A1I4JBP8_9FIRM</name>
<dbReference type="InterPro" id="IPR003325">
    <property type="entry name" value="TerD"/>
</dbReference>
<dbReference type="AlphaFoldDB" id="A0A1I4JBP8"/>
<proteinExistence type="predicted"/>
<gene>
    <name evidence="1" type="ORF">SAMN04490355_1011127</name>
</gene>
<accession>A0A1I4JBP8</accession>
<dbReference type="STRING" id="1123291.SAMN04490355_1011127"/>